<evidence type="ECO:0000313" key="7">
    <source>
        <dbReference type="Proteomes" id="UP000887578"/>
    </source>
</evidence>
<feature type="domain" description="Laminin G" evidence="5">
    <location>
        <begin position="886"/>
        <end position="1061"/>
    </location>
</feature>
<dbReference type="PROSITE" id="PS00010">
    <property type="entry name" value="ASX_HYDROXYL"/>
    <property type="match status" value="1"/>
</dbReference>
<dbReference type="PANTHER" id="PTHR15036:SF89">
    <property type="entry name" value="NEUREXIN 1, ISOFORM F"/>
    <property type="match status" value="1"/>
</dbReference>
<evidence type="ECO:0000256" key="3">
    <source>
        <dbReference type="PROSITE-ProRule" id="PRU00122"/>
    </source>
</evidence>
<evidence type="ECO:0000259" key="6">
    <source>
        <dbReference type="PROSITE" id="PS50026"/>
    </source>
</evidence>
<feature type="chain" id="PRO_5037088641" evidence="4">
    <location>
        <begin position="19"/>
        <end position="1072"/>
    </location>
</feature>
<evidence type="ECO:0000256" key="1">
    <source>
        <dbReference type="ARBA" id="ARBA00023157"/>
    </source>
</evidence>
<evidence type="ECO:0000259" key="5">
    <source>
        <dbReference type="PROSITE" id="PS50025"/>
    </source>
</evidence>
<dbReference type="SUPFAM" id="SSF49899">
    <property type="entry name" value="Concanavalin A-like lectins/glucanases"/>
    <property type="match status" value="5"/>
</dbReference>
<keyword evidence="1 2" id="KW-1015">Disulfide bond</keyword>
<dbReference type="InterPro" id="IPR000152">
    <property type="entry name" value="EGF-type_Asp/Asn_hydroxyl_site"/>
</dbReference>
<comment type="caution">
    <text evidence="2">Lacks conserved residue(s) required for the propagation of feature annotation.</text>
</comment>
<dbReference type="Proteomes" id="UP000887578">
    <property type="component" value="Unplaced"/>
</dbReference>
<dbReference type="InterPro" id="IPR050372">
    <property type="entry name" value="Neurexin-related_CASP"/>
</dbReference>
<dbReference type="PANTHER" id="PTHR15036">
    <property type="entry name" value="PIKACHURIN-LIKE PROTEIN"/>
    <property type="match status" value="1"/>
</dbReference>
<dbReference type="PROSITE" id="PS50026">
    <property type="entry name" value="EGF_3"/>
    <property type="match status" value="2"/>
</dbReference>
<accession>A0A914QTB2</accession>
<dbReference type="CDD" id="cd00110">
    <property type="entry name" value="LamG"/>
    <property type="match status" value="5"/>
</dbReference>
<dbReference type="Pfam" id="PF02210">
    <property type="entry name" value="Laminin_G_2"/>
    <property type="match status" value="5"/>
</dbReference>
<dbReference type="GO" id="GO:0016020">
    <property type="term" value="C:membrane"/>
    <property type="evidence" value="ECO:0007669"/>
    <property type="project" value="UniProtKB-SubCell"/>
</dbReference>
<evidence type="ECO:0000256" key="2">
    <source>
        <dbReference type="PROSITE-ProRule" id="PRU00076"/>
    </source>
</evidence>
<evidence type="ECO:0000313" key="8">
    <source>
        <dbReference type="WBParaSite" id="PDA_v2.g7014.t1"/>
    </source>
</evidence>
<protein>
    <submittedName>
        <fullName evidence="8">Uncharacterized protein</fullName>
    </submittedName>
</protein>
<feature type="domain" description="EGF-like" evidence="6">
    <location>
        <begin position="655"/>
        <end position="692"/>
    </location>
</feature>
<name>A0A914QTB2_9BILA</name>
<feature type="domain" description="EGF-like" evidence="6">
    <location>
        <begin position="209"/>
        <end position="245"/>
    </location>
</feature>
<proteinExistence type="predicted"/>
<dbReference type="WBParaSite" id="PDA_v2.g7014.t1">
    <property type="protein sequence ID" value="PDA_v2.g7014.t1"/>
    <property type="gene ID" value="PDA_v2.g7014"/>
</dbReference>
<dbReference type="AlphaFoldDB" id="A0A914QTB2"/>
<dbReference type="Gene3D" id="2.10.25.10">
    <property type="entry name" value="Laminin"/>
    <property type="match status" value="2"/>
</dbReference>
<feature type="domain" description="Laminin G" evidence="5">
    <location>
        <begin position="18"/>
        <end position="213"/>
    </location>
</feature>
<keyword evidence="4" id="KW-0732">Signal</keyword>
<keyword evidence="2" id="KW-0245">EGF-like domain</keyword>
<dbReference type="InterPro" id="IPR000742">
    <property type="entry name" value="EGF"/>
</dbReference>
<dbReference type="InterPro" id="IPR013320">
    <property type="entry name" value="ConA-like_dom_sf"/>
</dbReference>
<reference evidence="8" key="1">
    <citation type="submission" date="2022-11" db="UniProtKB">
        <authorList>
            <consortium name="WormBaseParasite"/>
        </authorList>
    </citation>
    <scope>IDENTIFICATION</scope>
</reference>
<dbReference type="InterPro" id="IPR001791">
    <property type="entry name" value="Laminin_G"/>
</dbReference>
<sequence length="1072" mass="120557">MVYLCHILFLSLLTTIKCVILSGSSDSFARFPKWAQTFENQLSFEFRTKSSAALLLYTDDGGVQGNFYTLTIVDGKLQLDFRLGDSNQDVLMERPVHSIRVEQVRVDDGKWHKFVLFQAWENVKIQLDSTVLFKILTQRSFVFGNLRTNSDVFVGGIPNDVHQFGKMSSPLRRHTKRFAGAIKNLVYRLYPQGVSSPQLISSRGTRLTDDDYCALESPNSGRCFSTNDGASCDCSFTDFNGRICEKPKTGQALSFFGHEWIGYDVTNHTSSLIQNRFENISIHFRTAHPNGLLFVAGDKSSYVQLILERGVLIAASKLFGTEKRIIRMFNKKNQPSRFDDDQWHEVILYRDVELLQNMILIFDLCCMKLIVDGQMDEVKQFSGDTEWLGNSFSYVGGALPYRSYIPGFTQPFRGCMKKIRYEADAQLLDIIELADQGFGQSIIRTGGDLSFSCESGRLSPAPDVLSFNSGTVSVAMPKWNSPSGGSLGFQFRTGESDSLLLFHGLRKPLNQTHSDFLAFEIIDGHLFMVLNLGSGTVRLQATSQRVDDPRVWHSVQLERLGRSGSVMVDNLRTDFSTPGVSANLHLDDPIFIGGIPNEYEAPATVWSAQLKKGFIGCIKNVRINGINAQISKYFNEQSDNSSKEEISLGCPSLSGSDYCVTDPCQNGGICRNGHTSFHCDCAKTHFEGPRCNDDPAVYSFARRHGDAPRIRLPQQKLSQAEDVEIKFRTEDLKAVLIDTGAFNATDRFRLSLDHGRLELKITIDGNRQSFGWGEGLNDNQWHTVRVQRRGEKLRLFVDGKWENHYILPNGKIDLHIDELNVAEPLQPYEGESEESISNDDFDGDIIKATFNEIDLLEEVRLRQKDRTSSEERSEGQRLKHRKVKSTTVWFDTNEGHLAFSLYRNTTQNGIKLALKFRTLSKKSLIFIIWNEKIIDSELISLQLINGQLRLTRISGNQLSTSTIKGKKWNDLKWHTLHLSELLSGGLKVSIENKSAEIDGTLPAFRFSGKLFLGGLPSGIPWPTGITPTEGFRGCMAALKFGNELLDLWSDAESGVQVEKGCRVIFEITIIYA</sequence>
<feature type="signal peptide" evidence="4">
    <location>
        <begin position="1"/>
        <end position="18"/>
    </location>
</feature>
<organism evidence="7 8">
    <name type="scientific">Panagrolaimus davidi</name>
    <dbReference type="NCBI Taxonomy" id="227884"/>
    <lineage>
        <taxon>Eukaryota</taxon>
        <taxon>Metazoa</taxon>
        <taxon>Ecdysozoa</taxon>
        <taxon>Nematoda</taxon>
        <taxon>Chromadorea</taxon>
        <taxon>Rhabditida</taxon>
        <taxon>Tylenchina</taxon>
        <taxon>Panagrolaimomorpha</taxon>
        <taxon>Panagrolaimoidea</taxon>
        <taxon>Panagrolaimidae</taxon>
        <taxon>Panagrolaimus</taxon>
    </lineage>
</organism>
<feature type="domain" description="Laminin G" evidence="5">
    <location>
        <begin position="463"/>
        <end position="650"/>
    </location>
</feature>
<feature type="domain" description="Laminin G" evidence="5">
    <location>
        <begin position="250"/>
        <end position="453"/>
    </location>
</feature>
<dbReference type="SMART" id="SM00282">
    <property type="entry name" value="LamG"/>
    <property type="match status" value="5"/>
</dbReference>
<evidence type="ECO:0000256" key="4">
    <source>
        <dbReference type="SAM" id="SignalP"/>
    </source>
</evidence>
<dbReference type="CDD" id="cd00054">
    <property type="entry name" value="EGF_CA"/>
    <property type="match status" value="2"/>
</dbReference>
<feature type="disulfide bond" evidence="3">
    <location>
        <begin position="1034"/>
        <end position="1061"/>
    </location>
</feature>
<feature type="domain" description="Laminin G" evidence="5">
    <location>
        <begin position="699"/>
        <end position="878"/>
    </location>
</feature>
<dbReference type="Gene3D" id="2.60.120.200">
    <property type="match status" value="5"/>
</dbReference>
<feature type="disulfide bond" evidence="2">
    <location>
        <begin position="213"/>
        <end position="223"/>
    </location>
</feature>
<keyword evidence="7" id="KW-1185">Reference proteome</keyword>
<dbReference type="PROSITE" id="PS50025">
    <property type="entry name" value="LAM_G_DOMAIN"/>
    <property type="match status" value="5"/>
</dbReference>